<dbReference type="Gene3D" id="3.90.70.10">
    <property type="entry name" value="Cysteine proteinases"/>
    <property type="match status" value="1"/>
</dbReference>
<dbReference type="InterPro" id="IPR022683">
    <property type="entry name" value="Calpain_III"/>
</dbReference>
<dbReference type="Proteomes" id="UP000069272">
    <property type="component" value="Chromosome 3R"/>
</dbReference>
<evidence type="ECO:0000256" key="6">
    <source>
        <dbReference type="SAM" id="MobiDB-lite"/>
    </source>
</evidence>
<dbReference type="InterPro" id="IPR007867">
    <property type="entry name" value="GMC_OxRtase_C"/>
</dbReference>
<name>A0A182FTV1_ANOAL</name>
<dbReference type="GO" id="GO:0004198">
    <property type="term" value="F:calcium-dependent cysteine-type endopeptidase activity"/>
    <property type="evidence" value="ECO:0007669"/>
    <property type="project" value="InterPro"/>
</dbReference>
<organism evidence="7 8">
    <name type="scientific">Anopheles albimanus</name>
    <name type="common">New world malaria mosquito</name>
    <dbReference type="NCBI Taxonomy" id="7167"/>
    <lineage>
        <taxon>Eukaryota</taxon>
        <taxon>Metazoa</taxon>
        <taxon>Ecdysozoa</taxon>
        <taxon>Arthropoda</taxon>
        <taxon>Hexapoda</taxon>
        <taxon>Insecta</taxon>
        <taxon>Pterygota</taxon>
        <taxon>Neoptera</taxon>
        <taxon>Endopterygota</taxon>
        <taxon>Diptera</taxon>
        <taxon>Nematocera</taxon>
        <taxon>Culicoidea</taxon>
        <taxon>Culicidae</taxon>
        <taxon>Anophelinae</taxon>
        <taxon>Anopheles</taxon>
    </lineage>
</organism>
<dbReference type="PROSITE" id="PS00623">
    <property type="entry name" value="GMC_OXRED_1"/>
    <property type="match status" value="2"/>
</dbReference>
<dbReference type="Pfam" id="PF00648">
    <property type="entry name" value="Peptidase_C2"/>
    <property type="match status" value="1"/>
</dbReference>
<dbReference type="InterPro" id="IPR038765">
    <property type="entry name" value="Papain-like_cys_pep_sf"/>
</dbReference>
<dbReference type="VEuPathDB" id="VectorBase:AALB20_038356"/>
<dbReference type="InterPro" id="IPR012132">
    <property type="entry name" value="GMC_OxRdtase"/>
</dbReference>
<dbReference type="InterPro" id="IPR036188">
    <property type="entry name" value="FAD/NAD-bd_sf"/>
</dbReference>
<keyword evidence="5" id="KW-0274">FAD</keyword>
<comment type="caution">
    <text evidence="4">Lacks conserved residue(s) required for the propagation of feature annotation.</text>
</comment>
<evidence type="ECO:0000256" key="1">
    <source>
        <dbReference type="ARBA" id="ARBA00007623"/>
    </source>
</evidence>
<dbReference type="PROSITE" id="PS00624">
    <property type="entry name" value="GMC_OXRED_2"/>
    <property type="match status" value="1"/>
</dbReference>
<dbReference type="VEuPathDB" id="VectorBase:AALB20_035321"/>
<dbReference type="Pfam" id="PF01067">
    <property type="entry name" value="Calpain_III"/>
    <property type="match status" value="1"/>
</dbReference>
<dbReference type="SUPFAM" id="SSF51905">
    <property type="entry name" value="FAD/NAD(P)-binding domain"/>
    <property type="match status" value="2"/>
</dbReference>
<dbReference type="EnsemblMetazoa" id="AALB009985-RA">
    <property type="protein sequence ID" value="AALB009985-PA"/>
    <property type="gene ID" value="AALB009985"/>
</dbReference>
<sequence length="2382" mass="265975">MHVSTAGCDSGEFTAADKYYTNGGVPKLRNGAWTNGGPQDHQSTLSRPRSAEVITANGNGTLPNGRHTASNGGGVLSRGPGGLHEDLEFPPAPKTLSKKKQIVWMRPHDMCARPQFRIAPPGTPLTARELPEPVGPGDPSLLAALGCLSQLPRLLERVVPPEQTFDAANGYCGMFKFRFWQWGKWIEVRVDDRLPTRGDRPAHLHCAQPDIFWAALLEKAYAKLYGGYSFLKYGTVGRALQDLTGAVVQSVPPSGPLLGGAVPRSTLLIAISGVEKETKRRRSGLLTEHPYCVTGLARVRANSTDSVTHGSGSSAGDTSLIRLRSPWIGGEWGGVWCGAWSERSWEWNALNERDRELLSSRSSNDCEFWMSVNEFLTRFVVIWLAHIGPDDWALEPGLHTRAPWRAALAVRQWRAGFNAGGPHRFIETTATNPQFRIRVPPGHPSKAHVVVAVAQKYECYRSRNYEDEEIGFTIYEVPPGMQRVTPQYVSEQMPLDFAPLSNLREIATFFALPAGDFVVMPHAAQHREGRFLLRIFADQHTDVWEVNEENLVIHNIAADFCDERTIDARILYKLRSRYPHEIDATQLQAILKAHGGTNRGFRGLGGINCGPSLELCRGMLALRDPALGGRLSIEHVPALIGLMRFWKAAFRRCGPSSSGTATLSRGIWASKVSSYCLRGLLWAGGATASNKVLEALVSRFTRNRQITLEGYLLSMARLHLAHERYHSLDAKAKASPLSLEECLAYQKFPQTKDGNLTVGNIIDFSQWLGIDYGQPNLRKRYDYVIVGAGPAGSVLAARLTEDPTRTVLLLEAGRAEIPLVSDVPLASPFLQSTDYNFAYETEVQERGCLGLWDRKCSWPHGRGVGGSSIINYQIYTRGNRRDYDAWAAAGNPGWSWDEILPYHIRTERANIRDFDRNGFHGHAGPLSVEDCPFRSRIATTFVESAQLAGYRYLDYNAGDQIGVSFLQANTQQGRRVTSGTAYLLPARKRPNLHIITRAWVTKVLFDKATKEATGVMFIRNGVTRTVKARKEVILSAGAFETAKLLMLSGIGPADHLQSHGIPVLQDLPIGEVLYEHPGVFGPVYLVRQPIDNLITLNDNLRVGNFLEYFQGRGVLTTNSVESLLYVKTPVAESPDPGLPDVEVMQAFSSIDFDTSPGTVRSFRLTNVTFDGYFRPIRNIRSFQYLPMLMKSRTRGKLRLKSTNPFHHPLFQYQYFEDDRDLDALAYGIEEAVRVTEQAPFRRLGVELYRKQVPGCEDFPFGTHQYWRCHVQTLTATFHHQVATCKMGPPSDPEAVVDNELRVYGVGRLRVVDIGVVPIAPTAHTAAVAFVIGEKAADLIRDAERHMVIWLTIARLLQPTEAFISFSNITSLFYDAREINYGNPELRHSYDYIIVGAGPAGCVLANRLSEDPTVSVLLLEIGRGEIPLLTDSPLVGPILASTDYNFGYETEKQRYGCLGLRGGRCNWAHGRGVGGSTLINNVIYTRGNRRDYDSWASAGNEGWSWKDVLPLFKRIERANIRDFGDNGAHDFHGRLSVEDCPFRTDLARAFVKSAQSAGYRYLDYNSGDNLGVSFLQAHSANGRRATGGNSYLRDIIDRPNLHILTKAWVTKVLIDAETKTATGVRFLHDRQYHEIVASLEVILSAGAFESPKLLMLSGVGPAKHLKQHGIRPLTDLPVGRKIYEHGGTYGPVFIVNEPTDNLVSFEQLTNFGEFMRFRNGSGPLTSNSVESLLYVHSPFAENPDPEYPDVEVMQAFTSFSFDTTPGTRNAYYIPDKLYDDYFRPLARTRNFMFLPMLLKPRAVGQVELKSTNPFNHPLFRYQYFEDERDVDALVYAIKEVIRISTEAPLRRLGVQLYKRKVPGCQYMAFNTVDYWRCHVRTLTSTFQHQVATCKMGPPTDPEAVVDSRLRVYGIRGLRVADVGIIPEAPTGHTAAHSFLIGEKAADMIKEDHRQLLLVLVWTWNGAATTTAPPIVLDNHFSYIVLGGDHIAESVGRYLAAKDSNKTVLVLKGSQCNNVLEPSEPSKLWLEVSYLFAESAHYRGYEFIDPFLHGSKPGIAFTNHTVGFLPPVQQLYAIDPNLQMLTGARPARIIYNKASSTALGVEVSINFETHYVFAREQLIVAGRCKEDYQLLSRAQVLSPAILEKLLRDVPLEIALNSPIVAPIFKINFPASIDYAPTKLPYHLLATELFIETKKNGDNRPNAKINIVLKEQPPNRWIGFCPSLIHTENELYDRRTLLQILMDTIAICRRLGTSETFQTLNLTMVTHQPDPVLSGCMPESPVKSLQCFVNQTLAAAALSSEETEWLTKDFRLKSARNLRLLPFGLTSPFLERWWSRIFNPKHAARESGAIMPEKLDVPLATLLDKLKERLKSIIRNVNNRA</sequence>
<dbReference type="CDD" id="cd00044">
    <property type="entry name" value="CysPc"/>
    <property type="match status" value="1"/>
</dbReference>
<comment type="similarity">
    <text evidence="1">Belongs to the peptidase C2 family.</text>
</comment>
<proteinExistence type="inferred from homology"/>
<dbReference type="SUPFAM" id="SSF54373">
    <property type="entry name" value="FAD-linked reductases, C-terminal domain"/>
    <property type="match status" value="2"/>
</dbReference>
<reference evidence="7" key="2">
    <citation type="submission" date="2022-08" db="UniProtKB">
        <authorList>
            <consortium name="EnsemblMetazoa"/>
        </authorList>
    </citation>
    <scope>IDENTIFICATION</scope>
    <source>
        <strain evidence="7">STECLA/ALBI9_A</strain>
    </source>
</reference>
<evidence type="ECO:0000256" key="3">
    <source>
        <dbReference type="PIRSR" id="PIRSR622684-1"/>
    </source>
</evidence>
<keyword evidence="5" id="KW-0285">Flavoprotein</keyword>
<dbReference type="Gene3D" id="3.30.560.10">
    <property type="entry name" value="Glucose Oxidase, domain 3"/>
    <property type="match status" value="2"/>
</dbReference>
<dbReference type="InterPro" id="IPR036213">
    <property type="entry name" value="Calpain_III_sf"/>
</dbReference>
<dbReference type="SMART" id="SM00720">
    <property type="entry name" value="calpain_III"/>
    <property type="match status" value="1"/>
</dbReference>
<protein>
    <submittedName>
        <fullName evidence="7">Uncharacterized protein</fullName>
    </submittedName>
</protein>
<evidence type="ECO:0000313" key="8">
    <source>
        <dbReference type="Proteomes" id="UP000069272"/>
    </source>
</evidence>
<feature type="compositionally biased region" description="Polar residues" evidence="6">
    <location>
        <begin position="56"/>
        <end position="70"/>
    </location>
</feature>
<dbReference type="VEuPathDB" id="VectorBase:AALB20_033379"/>
<dbReference type="PROSITE" id="PS50203">
    <property type="entry name" value="CALPAIN_CAT"/>
    <property type="match status" value="1"/>
</dbReference>
<evidence type="ECO:0000313" key="7">
    <source>
        <dbReference type="EnsemblMetazoa" id="AALB009985-PA"/>
    </source>
</evidence>
<dbReference type="GO" id="GO:0006508">
    <property type="term" value="P:proteolysis"/>
    <property type="evidence" value="ECO:0007669"/>
    <property type="project" value="InterPro"/>
</dbReference>
<accession>A0A182FTV1</accession>
<dbReference type="InterPro" id="IPR022682">
    <property type="entry name" value="Calpain_domain_III"/>
</dbReference>
<reference evidence="7 8" key="1">
    <citation type="journal article" date="2017" name="G3 (Bethesda)">
        <title>The Physical Genome Mapping of Anopheles albimanus Corrected Scaffold Misassemblies and Identified Interarm Rearrangements in Genus Anopheles.</title>
        <authorList>
            <person name="Artemov G.N."/>
            <person name="Peery A.N."/>
            <person name="Jiang X."/>
            <person name="Tu Z."/>
            <person name="Stegniy V.N."/>
            <person name="Sharakhova M.V."/>
            <person name="Sharakhov I.V."/>
        </authorList>
    </citation>
    <scope>NUCLEOTIDE SEQUENCE [LARGE SCALE GENOMIC DNA]</scope>
    <source>
        <strain evidence="7 8">ALBI9_A</strain>
    </source>
</reference>
<evidence type="ECO:0000256" key="5">
    <source>
        <dbReference type="RuleBase" id="RU003968"/>
    </source>
</evidence>
<dbReference type="GO" id="GO:0050660">
    <property type="term" value="F:flavin adenine dinucleotide binding"/>
    <property type="evidence" value="ECO:0007669"/>
    <property type="project" value="InterPro"/>
</dbReference>
<feature type="region of interest" description="Disordered" evidence="6">
    <location>
        <begin position="55"/>
        <end position="76"/>
    </location>
</feature>
<dbReference type="PRINTS" id="PR00704">
    <property type="entry name" value="CALPAIN"/>
</dbReference>
<dbReference type="InterPro" id="IPR022684">
    <property type="entry name" value="Calpain_cysteine_protease"/>
</dbReference>
<dbReference type="VEuPathDB" id="VectorBase:AALB009985"/>
<evidence type="ECO:0000256" key="2">
    <source>
        <dbReference type="ARBA" id="ARBA00010790"/>
    </source>
</evidence>
<keyword evidence="8" id="KW-1185">Reference proteome</keyword>
<dbReference type="PANTHER" id="PTHR11552:SF208">
    <property type="entry name" value="RE36204P-RELATED"/>
    <property type="match status" value="1"/>
</dbReference>
<dbReference type="SUPFAM" id="SSF54001">
    <property type="entry name" value="Cysteine proteinases"/>
    <property type="match status" value="1"/>
</dbReference>
<comment type="similarity">
    <text evidence="2 5">Belongs to the GMC oxidoreductase family.</text>
</comment>
<dbReference type="InterPro" id="IPR000172">
    <property type="entry name" value="GMC_OxRdtase_N"/>
</dbReference>
<dbReference type="Gene3D" id="1.10.238.10">
    <property type="entry name" value="EF-hand"/>
    <property type="match status" value="1"/>
</dbReference>
<dbReference type="PANTHER" id="PTHR11552">
    <property type="entry name" value="GLUCOSE-METHANOL-CHOLINE GMC OXIDOREDUCTASE"/>
    <property type="match status" value="1"/>
</dbReference>
<dbReference type="VEuPathDB" id="VectorBase:AALB20_030538"/>
<feature type="active site" evidence="3">
    <location>
        <position position="289"/>
    </location>
</feature>
<dbReference type="SMART" id="SM00230">
    <property type="entry name" value="CysPc"/>
    <property type="match status" value="1"/>
</dbReference>
<evidence type="ECO:0000256" key="4">
    <source>
        <dbReference type="PROSITE-ProRule" id="PRU00239"/>
    </source>
</evidence>
<dbReference type="STRING" id="7167.A0A182FTV1"/>
<dbReference type="Gene3D" id="3.50.50.60">
    <property type="entry name" value="FAD/NAD(P)-binding domain"/>
    <property type="match status" value="2"/>
</dbReference>
<dbReference type="Pfam" id="PF05199">
    <property type="entry name" value="GMC_oxred_C"/>
    <property type="match status" value="2"/>
</dbReference>
<dbReference type="GO" id="GO:0016614">
    <property type="term" value="F:oxidoreductase activity, acting on CH-OH group of donors"/>
    <property type="evidence" value="ECO:0007669"/>
    <property type="project" value="InterPro"/>
</dbReference>
<dbReference type="Gene3D" id="2.60.120.380">
    <property type="match status" value="1"/>
</dbReference>
<dbReference type="InterPro" id="IPR001300">
    <property type="entry name" value="Peptidase_C2_calpain_cat"/>
</dbReference>
<dbReference type="Pfam" id="PF00732">
    <property type="entry name" value="GMC_oxred_N"/>
    <property type="match status" value="2"/>
</dbReference>
<dbReference type="SUPFAM" id="SSF49758">
    <property type="entry name" value="Calpain large subunit, middle domain (domain III)"/>
    <property type="match status" value="1"/>
</dbReference>